<dbReference type="InterPro" id="IPR009057">
    <property type="entry name" value="Homeodomain-like_sf"/>
</dbReference>
<keyword evidence="2 4" id="KW-0238">DNA-binding</keyword>
<organism evidence="6 7">
    <name type="scientific">Megamonas funiformis YIT 11815</name>
    <dbReference type="NCBI Taxonomy" id="742816"/>
    <lineage>
        <taxon>Bacteria</taxon>
        <taxon>Bacillati</taxon>
        <taxon>Bacillota</taxon>
        <taxon>Negativicutes</taxon>
        <taxon>Selenomonadales</taxon>
        <taxon>Selenomonadaceae</taxon>
        <taxon>Megamonas</taxon>
    </lineage>
</organism>
<name>A0ABP2NGL1_9FIRM</name>
<dbReference type="PANTHER" id="PTHR47506:SF3">
    <property type="entry name" value="HTH-TYPE TRANSCRIPTIONAL REGULATOR LMRA"/>
    <property type="match status" value="1"/>
</dbReference>
<dbReference type="InterPro" id="IPR036271">
    <property type="entry name" value="Tet_transcr_reg_TetR-rel_C_sf"/>
</dbReference>
<proteinExistence type="predicted"/>
<evidence type="ECO:0000313" key="7">
    <source>
        <dbReference type="Proteomes" id="UP000005963"/>
    </source>
</evidence>
<dbReference type="Proteomes" id="UP000005963">
    <property type="component" value="Unassembled WGS sequence"/>
</dbReference>
<comment type="caution">
    <text evidence="6">The sequence shown here is derived from an EMBL/GenBank/DDBJ whole genome shotgun (WGS) entry which is preliminary data.</text>
</comment>
<dbReference type="Pfam" id="PF00440">
    <property type="entry name" value="TetR_N"/>
    <property type="match status" value="1"/>
</dbReference>
<dbReference type="SUPFAM" id="SSF46689">
    <property type="entry name" value="Homeodomain-like"/>
    <property type="match status" value="1"/>
</dbReference>
<dbReference type="EMBL" id="ADMB01000104">
    <property type="protein sequence ID" value="EHR32128.1"/>
    <property type="molecule type" value="Genomic_DNA"/>
</dbReference>
<evidence type="ECO:0000256" key="2">
    <source>
        <dbReference type="ARBA" id="ARBA00023125"/>
    </source>
</evidence>
<dbReference type="Pfam" id="PF21993">
    <property type="entry name" value="TetR_C_13_2"/>
    <property type="match status" value="1"/>
</dbReference>
<evidence type="ECO:0000313" key="6">
    <source>
        <dbReference type="EMBL" id="EHR32128.1"/>
    </source>
</evidence>
<dbReference type="Gene3D" id="1.10.357.10">
    <property type="entry name" value="Tetracycline Repressor, domain 2"/>
    <property type="match status" value="1"/>
</dbReference>
<feature type="domain" description="HTH tetR-type" evidence="5">
    <location>
        <begin position="3"/>
        <end position="63"/>
    </location>
</feature>
<dbReference type="InterPro" id="IPR001647">
    <property type="entry name" value="HTH_TetR"/>
</dbReference>
<sequence length="197" mass="22280">MKTNTKDIFIDTASSLFANQGYHATGISEILKKSNAPKGSLYYYFPQGKEQLAQEALQKTAEKISTEILDVLAKASTPLEGLQQHLIYIAQKIEKDLFQPNVSISLIALETFSSNEIIRLECERTFQQIQNIYKNSFLKMDLHEEYANFLAMTMVMLTEGAITLSLTKKNTQPLHQLANNLPLLINFNNLLGENYAK</sequence>
<reference evidence="6 7" key="1">
    <citation type="submission" date="2012-01" db="EMBL/GenBank/DDBJ databases">
        <title>The Genome Sequence of Megamonas funiformis YIT 11815.</title>
        <authorList>
            <consortium name="The Broad Institute Genome Sequencing Platform"/>
            <person name="Earl A."/>
            <person name="Ward D."/>
            <person name="Feldgarden M."/>
            <person name="Gevers D."/>
            <person name="Morotomi M."/>
            <person name="Young S.K."/>
            <person name="Zeng Q."/>
            <person name="Gargeya S."/>
            <person name="Fitzgerald M."/>
            <person name="Haas B."/>
            <person name="Abouelleil A."/>
            <person name="Alvarado L."/>
            <person name="Arachchi H.M."/>
            <person name="Berlin A."/>
            <person name="Chapman S.B."/>
            <person name="Gearin G."/>
            <person name="Goldberg J."/>
            <person name="Griggs A."/>
            <person name="Gujja S."/>
            <person name="Hansen M."/>
            <person name="Heiman D."/>
            <person name="Howarth C."/>
            <person name="Larimer J."/>
            <person name="Lui A."/>
            <person name="MacDonald P.J.P."/>
            <person name="McCowen C."/>
            <person name="Montmayeur A."/>
            <person name="Murphy C."/>
            <person name="Neiman D."/>
            <person name="Pearson M."/>
            <person name="Priest M."/>
            <person name="Roberts A."/>
            <person name="Saif S."/>
            <person name="Shea T."/>
            <person name="Sisk P."/>
            <person name="Stolte C."/>
            <person name="Sykes S."/>
            <person name="Wortman J."/>
            <person name="Nusbaum C."/>
            <person name="Birren B."/>
        </authorList>
    </citation>
    <scope>NUCLEOTIDE SEQUENCE [LARGE SCALE GENOMIC DNA]</scope>
    <source>
        <strain evidence="6 7">YIT 11815</strain>
    </source>
</reference>
<keyword evidence="1" id="KW-0805">Transcription regulation</keyword>
<dbReference type="InterPro" id="IPR054156">
    <property type="entry name" value="YxaF_TetR_C"/>
</dbReference>
<keyword evidence="3" id="KW-0804">Transcription</keyword>
<dbReference type="RefSeq" id="WP_008540122.1">
    <property type="nucleotide sequence ID" value="NZ_JH601094.1"/>
</dbReference>
<accession>A0ABP2NGL1</accession>
<gene>
    <name evidence="6" type="ORF">HMPREF9454_02411</name>
</gene>
<protein>
    <recommendedName>
        <fullName evidence="5">HTH tetR-type domain-containing protein</fullName>
    </recommendedName>
</protein>
<feature type="DNA-binding region" description="H-T-H motif" evidence="4">
    <location>
        <begin position="26"/>
        <end position="45"/>
    </location>
</feature>
<dbReference type="PROSITE" id="PS50977">
    <property type="entry name" value="HTH_TETR_2"/>
    <property type="match status" value="1"/>
</dbReference>
<evidence type="ECO:0000256" key="1">
    <source>
        <dbReference type="ARBA" id="ARBA00023015"/>
    </source>
</evidence>
<evidence type="ECO:0000256" key="3">
    <source>
        <dbReference type="ARBA" id="ARBA00023163"/>
    </source>
</evidence>
<dbReference type="GeneID" id="62777531"/>
<evidence type="ECO:0000256" key="4">
    <source>
        <dbReference type="PROSITE-ProRule" id="PRU00335"/>
    </source>
</evidence>
<keyword evidence="7" id="KW-1185">Reference proteome</keyword>
<dbReference type="SUPFAM" id="SSF48498">
    <property type="entry name" value="Tetracyclin repressor-like, C-terminal domain"/>
    <property type="match status" value="1"/>
</dbReference>
<evidence type="ECO:0000259" key="5">
    <source>
        <dbReference type="PROSITE" id="PS50977"/>
    </source>
</evidence>
<dbReference type="PANTHER" id="PTHR47506">
    <property type="entry name" value="TRANSCRIPTIONAL REGULATORY PROTEIN"/>
    <property type="match status" value="1"/>
</dbReference>